<evidence type="ECO:0000313" key="9">
    <source>
        <dbReference type="Proteomes" id="UP000034320"/>
    </source>
</evidence>
<dbReference type="InterPro" id="IPR036227">
    <property type="entry name" value="Ribosomal_uL15/eL18_sf"/>
</dbReference>
<dbReference type="Gene3D" id="3.100.10.10">
    <property type="match status" value="1"/>
</dbReference>
<evidence type="ECO:0000256" key="6">
    <source>
        <dbReference type="SAM" id="MobiDB-lite"/>
    </source>
</evidence>
<keyword evidence="4" id="KW-0699">rRNA-binding</keyword>
<accession>A0A0G0ZAG9</accession>
<comment type="caution">
    <text evidence="8">The sequence shown here is derived from an EMBL/GenBank/DDBJ whole genome shotgun (WGS) entry which is preliminary data.</text>
</comment>
<comment type="function">
    <text evidence="4">Binds to the 23S rRNA.</text>
</comment>
<protein>
    <recommendedName>
        <fullName evidence="4">Large ribosomal subunit protein uL15</fullName>
    </recommendedName>
</protein>
<comment type="subunit">
    <text evidence="4">Part of the 50S ribosomal subunit.</text>
</comment>
<dbReference type="HAMAP" id="MF_01341">
    <property type="entry name" value="Ribosomal_uL15"/>
    <property type="match status" value="1"/>
</dbReference>
<organism evidence="8 9">
    <name type="scientific">Candidatus Gottesmanbacteria bacterium GW2011_GWA2_42_18</name>
    <dbReference type="NCBI Taxonomy" id="1618442"/>
    <lineage>
        <taxon>Bacteria</taxon>
        <taxon>Candidatus Gottesmaniibacteriota</taxon>
    </lineage>
</organism>
<dbReference type="PATRIC" id="fig|1618442.3.peg.1102"/>
<evidence type="ECO:0000256" key="5">
    <source>
        <dbReference type="RuleBase" id="RU003888"/>
    </source>
</evidence>
<dbReference type="GO" id="GO:0019843">
    <property type="term" value="F:rRNA binding"/>
    <property type="evidence" value="ECO:0007669"/>
    <property type="project" value="UniProtKB-UniRule"/>
</dbReference>
<dbReference type="NCBIfam" id="TIGR01071">
    <property type="entry name" value="rplO_bact"/>
    <property type="match status" value="1"/>
</dbReference>
<keyword evidence="3 4" id="KW-0687">Ribonucleoprotein</keyword>
<evidence type="ECO:0000256" key="4">
    <source>
        <dbReference type="HAMAP-Rule" id="MF_01341"/>
    </source>
</evidence>
<dbReference type="Pfam" id="PF00828">
    <property type="entry name" value="Ribosomal_L27A"/>
    <property type="match status" value="1"/>
</dbReference>
<dbReference type="PANTHER" id="PTHR12934">
    <property type="entry name" value="50S RIBOSOMAL PROTEIN L15"/>
    <property type="match status" value="1"/>
</dbReference>
<dbReference type="GO" id="GO:0015934">
    <property type="term" value="C:large ribosomal subunit"/>
    <property type="evidence" value="ECO:0007669"/>
    <property type="project" value="InterPro"/>
</dbReference>
<dbReference type="InterPro" id="IPR030878">
    <property type="entry name" value="Ribosomal_uL15"/>
</dbReference>
<dbReference type="PROSITE" id="PS00475">
    <property type="entry name" value="RIBOSOMAL_L15"/>
    <property type="match status" value="1"/>
</dbReference>
<gene>
    <name evidence="4" type="primary">rplO</name>
    <name evidence="8" type="ORF">UV09_C0030G0006</name>
</gene>
<comment type="similarity">
    <text evidence="1 4 5">Belongs to the universal ribosomal protein uL15 family.</text>
</comment>
<name>A0A0G0ZAG9_9BACT</name>
<dbReference type="AlphaFoldDB" id="A0A0G0ZAG9"/>
<reference evidence="8 9" key="1">
    <citation type="journal article" date="2015" name="Nature">
        <title>rRNA introns, odd ribosomes, and small enigmatic genomes across a large radiation of phyla.</title>
        <authorList>
            <person name="Brown C.T."/>
            <person name="Hug L.A."/>
            <person name="Thomas B.C."/>
            <person name="Sharon I."/>
            <person name="Castelle C.J."/>
            <person name="Singh A."/>
            <person name="Wilkins M.J."/>
            <person name="Williams K.H."/>
            <person name="Banfield J.F."/>
        </authorList>
    </citation>
    <scope>NUCLEOTIDE SEQUENCE [LARGE SCALE GENOMIC DNA]</scope>
</reference>
<dbReference type="InterPro" id="IPR001196">
    <property type="entry name" value="Ribosomal_uL15_CS"/>
</dbReference>
<feature type="domain" description="Large ribosomal subunit protein uL15/eL18" evidence="7">
    <location>
        <begin position="77"/>
        <end position="146"/>
    </location>
</feature>
<evidence type="ECO:0000313" key="8">
    <source>
        <dbReference type="EMBL" id="KKS45717.1"/>
    </source>
</evidence>
<dbReference type="InterPro" id="IPR005749">
    <property type="entry name" value="Ribosomal_uL15_bac-type"/>
</dbReference>
<evidence type="ECO:0000259" key="7">
    <source>
        <dbReference type="Pfam" id="PF00828"/>
    </source>
</evidence>
<dbReference type="PANTHER" id="PTHR12934:SF11">
    <property type="entry name" value="LARGE RIBOSOMAL SUBUNIT PROTEIN UL15M"/>
    <property type="match status" value="1"/>
</dbReference>
<dbReference type="InterPro" id="IPR021131">
    <property type="entry name" value="Ribosomal_uL15/eL18"/>
</dbReference>
<keyword evidence="4" id="KW-0694">RNA-binding</keyword>
<dbReference type="GO" id="GO:0006412">
    <property type="term" value="P:translation"/>
    <property type="evidence" value="ECO:0007669"/>
    <property type="project" value="UniProtKB-UniRule"/>
</dbReference>
<evidence type="ECO:0000256" key="3">
    <source>
        <dbReference type="ARBA" id="ARBA00023274"/>
    </source>
</evidence>
<dbReference type="Proteomes" id="UP000034320">
    <property type="component" value="Unassembled WGS sequence"/>
</dbReference>
<dbReference type="SUPFAM" id="SSF52080">
    <property type="entry name" value="Ribosomal proteins L15p and L18e"/>
    <property type="match status" value="1"/>
</dbReference>
<evidence type="ECO:0000256" key="2">
    <source>
        <dbReference type="ARBA" id="ARBA00022980"/>
    </source>
</evidence>
<dbReference type="GO" id="GO:0003735">
    <property type="term" value="F:structural constituent of ribosome"/>
    <property type="evidence" value="ECO:0007669"/>
    <property type="project" value="InterPro"/>
</dbReference>
<proteinExistence type="inferred from homology"/>
<evidence type="ECO:0000256" key="1">
    <source>
        <dbReference type="ARBA" id="ARBA00007320"/>
    </source>
</evidence>
<keyword evidence="2 4" id="KW-0689">Ribosomal protein</keyword>
<sequence>MIDLKNLPKQTDRRGKRLGRGHGSGRGKTAGRGTKGQKARGNIPVRIKEGGISFVKRLPLFRGRGRNKSISTKPFIINLKDLPDLAKNTVVDLAFLVKSKLVKQEIAESYGLKLLGDGEIKMPVTVKIACSKRAKHKIEKAGGKVE</sequence>
<dbReference type="EMBL" id="LCDD01000030">
    <property type="protein sequence ID" value="KKS45717.1"/>
    <property type="molecule type" value="Genomic_DNA"/>
</dbReference>
<feature type="region of interest" description="Disordered" evidence="6">
    <location>
        <begin position="1"/>
        <end position="42"/>
    </location>
</feature>
<feature type="compositionally biased region" description="Basic residues" evidence="6">
    <location>
        <begin position="14"/>
        <end position="25"/>
    </location>
</feature>